<dbReference type="Gene3D" id="1.20.1280.50">
    <property type="match status" value="1"/>
</dbReference>
<dbReference type="InterPro" id="IPR032675">
    <property type="entry name" value="LRR_dom_sf"/>
</dbReference>
<dbReference type="CDD" id="cd22104">
    <property type="entry name" value="F-box_FBXO33"/>
    <property type="match status" value="1"/>
</dbReference>
<dbReference type="SUPFAM" id="SSF52047">
    <property type="entry name" value="RNI-like"/>
    <property type="match status" value="1"/>
</dbReference>
<proteinExistence type="predicted"/>
<dbReference type="Pfam" id="PF12937">
    <property type="entry name" value="F-box-like"/>
    <property type="match status" value="1"/>
</dbReference>
<dbReference type="SMART" id="SM00256">
    <property type="entry name" value="FBOX"/>
    <property type="match status" value="1"/>
</dbReference>
<evidence type="ECO:0000313" key="3">
    <source>
        <dbReference type="Proteomes" id="UP001347796"/>
    </source>
</evidence>
<keyword evidence="3" id="KW-1185">Reference proteome</keyword>
<reference evidence="2 3" key="1">
    <citation type="submission" date="2024-01" db="EMBL/GenBank/DDBJ databases">
        <title>The genome of the rayed Mediterranean limpet Patella caerulea (Linnaeus, 1758).</title>
        <authorList>
            <person name="Anh-Thu Weber A."/>
            <person name="Halstead-Nussloch G."/>
        </authorList>
    </citation>
    <scope>NUCLEOTIDE SEQUENCE [LARGE SCALE GENOMIC DNA]</scope>
    <source>
        <strain evidence="2">AATW-2023a</strain>
        <tissue evidence="2">Whole specimen</tissue>
    </source>
</reference>
<dbReference type="Proteomes" id="UP001347796">
    <property type="component" value="Unassembled WGS sequence"/>
</dbReference>
<evidence type="ECO:0000313" key="2">
    <source>
        <dbReference type="EMBL" id="KAK6179031.1"/>
    </source>
</evidence>
<comment type="caution">
    <text evidence="2">The sequence shown here is derived from an EMBL/GenBank/DDBJ whole genome shotgun (WGS) entry which is preliminary data.</text>
</comment>
<gene>
    <name evidence="2" type="ORF">SNE40_011479</name>
</gene>
<dbReference type="PANTHER" id="PTHR20933:SF3">
    <property type="entry name" value="F-BOX ONLY PROTEIN 33"/>
    <property type="match status" value="1"/>
</dbReference>
<dbReference type="GO" id="GO:0031398">
    <property type="term" value="P:positive regulation of protein ubiquitination"/>
    <property type="evidence" value="ECO:0007669"/>
    <property type="project" value="TreeGrafter"/>
</dbReference>
<organism evidence="2 3">
    <name type="scientific">Patella caerulea</name>
    <name type="common">Rayed Mediterranean limpet</name>
    <dbReference type="NCBI Taxonomy" id="87958"/>
    <lineage>
        <taxon>Eukaryota</taxon>
        <taxon>Metazoa</taxon>
        <taxon>Spiralia</taxon>
        <taxon>Lophotrochozoa</taxon>
        <taxon>Mollusca</taxon>
        <taxon>Gastropoda</taxon>
        <taxon>Patellogastropoda</taxon>
        <taxon>Patelloidea</taxon>
        <taxon>Patellidae</taxon>
        <taxon>Patella</taxon>
    </lineage>
</organism>
<dbReference type="AlphaFoldDB" id="A0AAN8JMS7"/>
<dbReference type="PANTHER" id="PTHR20933">
    <property type="entry name" value="F-BOX ONLY PROTEIN 33"/>
    <property type="match status" value="1"/>
</dbReference>
<dbReference type="SUPFAM" id="SSF81383">
    <property type="entry name" value="F-box domain"/>
    <property type="match status" value="1"/>
</dbReference>
<sequence>MAAGTNWAGLPSVIIVDIVSYLSLEDRLKSSSICKRWRSCLFHPTLWQNVLFSFDKKDRKKSNFLAANCGRFIREAVVKFNSRDATEVRECAKLLDILSKNKNLERFSLQPSSCHIVWSEQETEHIIDNYLDNIEELIRNARRLSHFSLGCVEELLVHSNSLVQLMVQHHSKNLKSLHLASVKEDSEHYGIIEFDTSLICSFQCLTKLSIDYDYLTNELLHNFTDIRKAKLEKLCIHIHGISPEHEIVTNATWRRLRNYSPSFEVTVNLTHSHHGVAALLDVLQPCMPLTHFRQYFCSHINVAAIDFISTHFNDTLKTVIIMDDIQDQPMLYDERTDVYPDPFVMLAWRCIELQELSIIGYGIADGDVIAIARLRGDTLKKLVVPLSCIYTSNDSEDDASEIIPVRCISDDFFDKVSKSLNRSWWPVDDHELPEAVFDHMADAEDAYMETLLDDQKA</sequence>
<name>A0AAN8JMS7_PATCE</name>
<feature type="domain" description="F-box" evidence="1">
    <location>
        <begin position="4"/>
        <end position="50"/>
    </location>
</feature>
<dbReference type="InterPro" id="IPR036047">
    <property type="entry name" value="F-box-like_dom_sf"/>
</dbReference>
<accession>A0AAN8JMS7</accession>
<dbReference type="InterPro" id="IPR001810">
    <property type="entry name" value="F-box_dom"/>
</dbReference>
<evidence type="ECO:0000259" key="1">
    <source>
        <dbReference type="PROSITE" id="PS50181"/>
    </source>
</evidence>
<dbReference type="PROSITE" id="PS50181">
    <property type="entry name" value="FBOX"/>
    <property type="match status" value="1"/>
</dbReference>
<dbReference type="EMBL" id="JAZGQO010000008">
    <property type="protein sequence ID" value="KAK6179031.1"/>
    <property type="molecule type" value="Genomic_DNA"/>
</dbReference>
<dbReference type="Gene3D" id="3.80.10.10">
    <property type="entry name" value="Ribonuclease Inhibitor"/>
    <property type="match status" value="1"/>
</dbReference>
<protein>
    <recommendedName>
        <fullName evidence="1">F-box domain-containing protein</fullName>
    </recommendedName>
</protein>